<proteinExistence type="predicted"/>
<dbReference type="Pfam" id="PF00226">
    <property type="entry name" value="DnaJ"/>
    <property type="match status" value="1"/>
</dbReference>
<feature type="domain" description="J" evidence="2">
    <location>
        <begin position="3"/>
        <end position="68"/>
    </location>
</feature>
<feature type="compositionally biased region" description="Polar residues" evidence="1">
    <location>
        <begin position="170"/>
        <end position="179"/>
    </location>
</feature>
<dbReference type="SUPFAM" id="SSF49493">
    <property type="entry name" value="HSP40/DnaJ peptide-binding domain"/>
    <property type="match status" value="2"/>
</dbReference>
<feature type="compositionally biased region" description="Basic and acidic residues" evidence="1">
    <location>
        <begin position="84"/>
        <end position="95"/>
    </location>
</feature>
<feature type="compositionally biased region" description="Low complexity" evidence="1">
    <location>
        <begin position="180"/>
        <end position="205"/>
    </location>
</feature>
<dbReference type="Gene3D" id="2.60.260.20">
    <property type="entry name" value="Urease metallochaperone UreE, N-terminal domain"/>
    <property type="match status" value="2"/>
</dbReference>
<evidence type="ECO:0000313" key="4">
    <source>
        <dbReference type="Proteomes" id="UP000759443"/>
    </source>
</evidence>
<name>A0ABS4DXC6_9HYPH</name>
<comment type="caution">
    <text evidence="3">The sequence shown here is derived from an EMBL/GenBank/DDBJ whole genome shotgun (WGS) entry which is preliminary data.</text>
</comment>
<evidence type="ECO:0000256" key="1">
    <source>
        <dbReference type="SAM" id="MobiDB-lite"/>
    </source>
</evidence>
<dbReference type="Proteomes" id="UP000759443">
    <property type="component" value="Unassembled WGS sequence"/>
</dbReference>
<keyword evidence="4" id="KW-1185">Reference proteome</keyword>
<dbReference type="InterPro" id="IPR001623">
    <property type="entry name" value="DnaJ_domain"/>
</dbReference>
<sequence>MRDPYSILGLKQTADTGEIKAAWRKKAKSLHPDANRDDPDATQKFAEAGKAYEVLKDPAKRTRYDTLRAKAEEQGQTIMQQRQAAREAEERARAAKIKAEAVLAELARAEAEKAKAQKAQAEKVQAEQAKTDKTQTQKPQSANPQTGQTQAGQNQAGQGQPGGAQTSGTRADTAQAANSQTGQQAKQPAQPQAAKAGADAAQGQPNQSGHHGAGDSTQGGARAKTAQASAEDIVSQIFGASPEAQAAAESLRRESADEDGSEEARLGGPFDFLNLLVRRFRGGPPPEKAPDIKVDATVTIEDLIAQTAVNAELPDGRDVRVALDGGLSEGDTVRLKAQGLKLAGMTRGDVVATIRVKKSDRFRVDGLDIRTVLPVTLENAVLGFDTTVETPTGRADITVPAWSGSDQVVTLEGQGLPDGEGGRGDLKVELSVILWEKPDEKVTDLMRLMREGLYL</sequence>
<dbReference type="InterPro" id="IPR008971">
    <property type="entry name" value="HSP40/DnaJ_pept-bd"/>
</dbReference>
<dbReference type="SUPFAM" id="SSF46565">
    <property type="entry name" value="Chaperone J-domain"/>
    <property type="match status" value="1"/>
</dbReference>
<feature type="compositionally biased region" description="Polar residues" evidence="1">
    <location>
        <begin position="74"/>
        <end position="83"/>
    </location>
</feature>
<dbReference type="SMART" id="SM00271">
    <property type="entry name" value="DnaJ"/>
    <property type="match status" value="1"/>
</dbReference>
<dbReference type="PANTHER" id="PTHR43096">
    <property type="entry name" value="DNAJ HOMOLOG 1, MITOCHONDRIAL-RELATED"/>
    <property type="match status" value="1"/>
</dbReference>
<dbReference type="InterPro" id="IPR002939">
    <property type="entry name" value="DnaJ_C"/>
</dbReference>
<gene>
    <name evidence="3" type="ORF">J2Z17_001759</name>
</gene>
<evidence type="ECO:0000313" key="3">
    <source>
        <dbReference type="EMBL" id="MBP1850325.1"/>
    </source>
</evidence>
<evidence type="ECO:0000259" key="2">
    <source>
        <dbReference type="PROSITE" id="PS50076"/>
    </source>
</evidence>
<dbReference type="InterPro" id="IPR018253">
    <property type="entry name" value="DnaJ_domain_CS"/>
</dbReference>
<dbReference type="CDD" id="cd06257">
    <property type="entry name" value="DnaJ"/>
    <property type="match status" value="1"/>
</dbReference>
<dbReference type="RefSeq" id="WP_209943943.1">
    <property type="nucleotide sequence ID" value="NZ_JAGGJU010000004.1"/>
</dbReference>
<dbReference type="PANTHER" id="PTHR43096:SF10">
    <property type="entry name" value="CHAPERONE PROTEIN DNAJ A6, CHLOROPLASTIC"/>
    <property type="match status" value="1"/>
</dbReference>
<dbReference type="PROSITE" id="PS00636">
    <property type="entry name" value="DNAJ_1"/>
    <property type="match status" value="1"/>
</dbReference>
<feature type="region of interest" description="Disordered" evidence="1">
    <location>
        <begin position="108"/>
        <end position="228"/>
    </location>
</feature>
<feature type="region of interest" description="Disordered" evidence="1">
    <location>
        <begin position="72"/>
        <end position="95"/>
    </location>
</feature>
<feature type="compositionally biased region" description="Low complexity" evidence="1">
    <location>
        <begin position="142"/>
        <end position="169"/>
    </location>
</feature>
<dbReference type="CDD" id="cd10747">
    <property type="entry name" value="DnaJ_C"/>
    <property type="match status" value="1"/>
</dbReference>
<dbReference type="InterPro" id="IPR036869">
    <property type="entry name" value="J_dom_sf"/>
</dbReference>
<dbReference type="Gene3D" id="1.10.287.110">
    <property type="entry name" value="DnaJ domain"/>
    <property type="match status" value="1"/>
</dbReference>
<dbReference type="PROSITE" id="PS50076">
    <property type="entry name" value="DNAJ_2"/>
    <property type="match status" value="1"/>
</dbReference>
<accession>A0ABS4DXC6</accession>
<dbReference type="Pfam" id="PF01556">
    <property type="entry name" value="DnaJ_C"/>
    <property type="match status" value="1"/>
</dbReference>
<protein>
    <submittedName>
        <fullName evidence="3">DnaJ-class molecular chaperone</fullName>
    </submittedName>
</protein>
<dbReference type="EMBL" id="JAGGJU010000004">
    <property type="protein sequence ID" value="MBP1850325.1"/>
    <property type="molecule type" value="Genomic_DNA"/>
</dbReference>
<reference evidence="3 4" key="1">
    <citation type="submission" date="2021-03" db="EMBL/GenBank/DDBJ databases">
        <title>Genomic Encyclopedia of Type Strains, Phase IV (KMG-IV): sequencing the most valuable type-strain genomes for metagenomic binning, comparative biology and taxonomic classification.</title>
        <authorList>
            <person name="Goeker M."/>
        </authorList>
    </citation>
    <scope>NUCLEOTIDE SEQUENCE [LARGE SCALE GENOMIC DNA]</scope>
    <source>
        <strain evidence="3 4">DSM 21600</strain>
    </source>
</reference>
<organism evidence="3 4">
    <name type="scientific">Rhizobium halophytocola</name>
    <dbReference type="NCBI Taxonomy" id="735519"/>
    <lineage>
        <taxon>Bacteria</taxon>
        <taxon>Pseudomonadati</taxon>
        <taxon>Pseudomonadota</taxon>
        <taxon>Alphaproteobacteria</taxon>
        <taxon>Hyphomicrobiales</taxon>
        <taxon>Rhizobiaceae</taxon>
        <taxon>Rhizobium/Agrobacterium group</taxon>
        <taxon>Rhizobium</taxon>
    </lineage>
</organism>
<feature type="region of interest" description="Disordered" evidence="1">
    <location>
        <begin position="245"/>
        <end position="265"/>
    </location>
</feature>
<dbReference type="PRINTS" id="PR00625">
    <property type="entry name" value="JDOMAIN"/>
</dbReference>
<feature type="compositionally biased region" description="Basic and acidic residues" evidence="1">
    <location>
        <begin position="108"/>
        <end position="135"/>
    </location>
</feature>